<dbReference type="PANTHER" id="PTHR47941">
    <property type="entry name" value="PENTATRICOPEPTIDE REPEAT-CONTAINING PROTEIN 3, MITOCHONDRIAL"/>
    <property type="match status" value="1"/>
</dbReference>
<proteinExistence type="predicted"/>
<evidence type="ECO:0000256" key="5">
    <source>
        <dbReference type="SAM" id="Coils"/>
    </source>
</evidence>
<comment type="caution">
    <text evidence="6">The sequence shown here is derived from an EMBL/GenBank/DDBJ whole genome shotgun (WGS) entry which is preliminary data.</text>
</comment>
<dbReference type="PROSITE" id="PS51375">
    <property type="entry name" value="PPR"/>
    <property type="match status" value="2"/>
</dbReference>
<feature type="coiled-coil region" evidence="5">
    <location>
        <begin position="275"/>
        <end position="302"/>
    </location>
</feature>
<dbReference type="InterPro" id="IPR011990">
    <property type="entry name" value="TPR-like_helical_dom_sf"/>
</dbReference>
<evidence type="ECO:0000256" key="1">
    <source>
        <dbReference type="ARBA" id="ARBA00004173"/>
    </source>
</evidence>
<dbReference type="NCBIfam" id="TIGR00756">
    <property type="entry name" value="PPR"/>
    <property type="match status" value="1"/>
</dbReference>
<keyword evidence="2" id="KW-0677">Repeat</keyword>
<dbReference type="InterPro" id="IPR002885">
    <property type="entry name" value="PPR_rpt"/>
</dbReference>
<dbReference type="Proteomes" id="UP000788993">
    <property type="component" value="Unassembled WGS sequence"/>
</dbReference>
<protein>
    <recommendedName>
        <fullName evidence="3">Mitochondrial 15S rRNA processing factor CCM1</fullName>
    </recommendedName>
</protein>
<comment type="subcellular location">
    <subcellularLocation>
        <location evidence="1">Mitochondrion</location>
    </subcellularLocation>
</comment>
<evidence type="ECO:0000256" key="4">
    <source>
        <dbReference type="PROSITE-ProRule" id="PRU00708"/>
    </source>
</evidence>
<organism evidence="6 7">
    <name type="scientific">Ogataea polymorpha</name>
    <dbReference type="NCBI Taxonomy" id="460523"/>
    <lineage>
        <taxon>Eukaryota</taxon>
        <taxon>Fungi</taxon>
        <taxon>Dikarya</taxon>
        <taxon>Ascomycota</taxon>
        <taxon>Saccharomycotina</taxon>
        <taxon>Pichiomycetes</taxon>
        <taxon>Pichiales</taxon>
        <taxon>Pichiaceae</taxon>
        <taxon>Ogataea</taxon>
    </lineage>
</organism>
<reference evidence="6" key="1">
    <citation type="journal article" date="2021" name="Open Biol.">
        <title>Shared evolutionary footprints suggest mitochondrial oxidative damage underlies multiple complex I losses in fungi.</title>
        <authorList>
            <person name="Schikora-Tamarit M.A."/>
            <person name="Marcet-Houben M."/>
            <person name="Nosek J."/>
            <person name="Gabaldon T."/>
        </authorList>
    </citation>
    <scope>NUCLEOTIDE SEQUENCE</scope>
    <source>
        <strain evidence="6">NCAIM Y.01608</strain>
    </source>
</reference>
<evidence type="ECO:0000313" key="7">
    <source>
        <dbReference type="Proteomes" id="UP000788993"/>
    </source>
</evidence>
<dbReference type="AlphaFoldDB" id="A0A9P8PQY5"/>
<sequence length="409" mass="47086">MFGPFRPCAVLQAVKTKTKLITAVKKGVVLPDKEKFEAKWKKKMRTKYSQPLQGHSARVMVSNMLKIPLEQVPEVNSMTAFSPAQLKSLFKTKVQRLKYNILGTNAVQLQDSKVVNEKTQKFLDREDLARAMEMAHLAGKNGVFAYGTIMKFLAKEGRLNMIWELLNQHVKKRGLRPDGRMLTIFFDAFAKAKHPNTNTPKITENQAVLVYEFLLLELCKQEPVANIFHINTAMKALRLAGKHELAIRIFNRLKDYNVKPDSFTYTEYFLSLRYSNNYTEAVREAEKQFRAAQRRKVKLDVQLVQAYSSIFVFSDDLRLQERGLLILRRWFDVCPEPEIDISVDYDTIDTNISVGSGSDTPRRLADDVDPSTILLPKSEINQCGTRFEANEQIENRHATLCQYFNVHRN</sequence>
<reference evidence="6" key="2">
    <citation type="submission" date="2021-01" db="EMBL/GenBank/DDBJ databases">
        <authorList>
            <person name="Schikora-Tamarit M.A."/>
        </authorList>
    </citation>
    <scope>NUCLEOTIDE SEQUENCE</scope>
    <source>
        <strain evidence="6">NCAIM Y.01608</strain>
    </source>
</reference>
<dbReference type="GO" id="GO:0005739">
    <property type="term" value="C:mitochondrion"/>
    <property type="evidence" value="ECO:0007669"/>
    <property type="project" value="UniProtKB-SubCell"/>
</dbReference>
<dbReference type="Gene3D" id="1.25.40.10">
    <property type="entry name" value="Tetratricopeptide repeat domain"/>
    <property type="match status" value="2"/>
</dbReference>
<accession>A0A9P8PQY5</accession>
<feature type="repeat" description="PPR" evidence="4">
    <location>
        <begin position="142"/>
        <end position="177"/>
    </location>
</feature>
<name>A0A9P8PQY5_9ASCO</name>
<feature type="repeat" description="PPR" evidence="4">
    <location>
        <begin position="226"/>
        <end position="260"/>
    </location>
</feature>
<dbReference type="EMBL" id="JAEUBD010000146">
    <property type="protein sequence ID" value="KAH3676616.1"/>
    <property type="molecule type" value="Genomic_DNA"/>
</dbReference>
<evidence type="ECO:0000256" key="2">
    <source>
        <dbReference type="ARBA" id="ARBA00022737"/>
    </source>
</evidence>
<keyword evidence="7" id="KW-1185">Reference proteome</keyword>
<evidence type="ECO:0000313" key="6">
    <source>
        <dbReference type="EMBL" id="KAH3676616.1"/>
    </source>
</evidence>
<keyword evidence="5" id="KW-0175">Coiled coil</keyword>
<evidence type="ECO:0000256" key="3">
    <source>
        <dbReference type="ARBA" id="ARBA00044527"/>
    </source>
</evidence>
<gene>
    <name evidence="6" type="ORF">OGATHE_001105</name>
</gene>